<evidence type="ECO:0000256" key="6">
    <source>
        <dbReference type="ARBA" id="ARBA00022801"/>
    </source>
</evidence>
<proteinExistence type="inferred from homology"/>
<dbReference type="InterPro" id="IPR036157">
    <property type="entry name" value="dUTPase-like_sf"/>
</dbReference>
<keyword evidence="7 10" id="KW-0460">Magnesium</keyword>
<comment type="similarity">
    <text evidence="4 10">Belongs to the dUTPase family.</text>
</comment>
<evidence type="ECO:0000256" key="10">
    <source>
        <dbReference type="RuleBase" id="RU367024"/>
    </source>
</evidence>
<evidence type="ECO:0000256" key="3">
    <source>
        <dbReference type="ARBA" id="ARBA00005142"/>
    </source>
</evidence>
<comment type="catalytic activity">
    <reaction evidence="9 10">
        <text>dUTP + H2O = dUMP + diphosphate + H(+)</text>
        <dbReference type="Rhea" id="RHEA:10248"/>
        <dbReference type="ChEBI" id="CHEBI:15377"/>
        <dbReference type="ChEBI" id="CHEBI:15378"/>
        <dbReference type="ChEBI" id="CHEBI:33019"/>
        <dbReference type="ChEBI" id="CHEBI:61555"/>
        <dbReference type="ChEBI" id="CHEBI:246422"/>
        <dbReference type="EC" id="3.6.1.23"/>
    </reaction>
</comment>
<evidence type="ECO:0000256" key="8">
    <source>
        <dbReference type="ARBA" id="ARBA00023080"/>
    </source>
</evidence>
<keyword evidence="13" id="KW-1185">Reference proteome</keyword>
<dbReference type="PANTHER" id="PTHR11241:SF0">
    <property type="entry name" value="DEOXYURIDINE 5'-TRIPHOSPHATE NUCLEOTIDOHYDROLASE"/>
    <property type="match status" value="1"/>
</dbReference>
<protein>
    <recommendedName>
        <fullName evidence="10">Deoxyuridine 5'-triphosphate nucleotidohydrolase</fullName>
        <shortName evidence="10">dUTPase</shortName>
        <ecNumber evidence="10">3.6.1.23</ecNumber>
    </recommendedName>
    <alternativeName>
        <fullName evidence="10">dUTP pyrophosphatase</fullName>
    </alternativeName>
</protein>
<evidence type="ECO:0000256" key="9">
    <source>
        <dbReference type="ARBA" id="ARBA00047686"/>
    </source>
</evidence>
<comment type="function">
    <text evidence="10">Involved in nucleotide metabolism via production of dUMP, the immediate precursor of thymidine nucleotides, and decreases the intracellular concentration of dUTP so that uracil cannot be incorporated into DNA.</text>
</comment>
<feature type="domain" description="dUTPase-like" evidence="11">
    <location>
        <begin position="26"/>
        <end position="154"/>
    </location>
</feature>
<dbReference type="InterPro" id="IPR029054">
    <property type="entry name" value="dUTPase-like"/>
</dbReference>
<dbReference type="Proteomes" id="UP000070444">
    <property type="component" value="Unassembled WGS sequence"/>
</dbReference>
<dbReference type="InterPro" id="IPR033704">
    <property type="entry name" value="dUTPase_trimeric"/>
</dbReference>
<name>A0A137PHD8_CONC2</name>
<comment type="subunit">
    <text evidence="5 10">Homotrimer.</text>
</comment>
<reference evidence="12 13" key="1">
    <citation type="journal article" date="2015" name="Genome Biol. Evol.">
        <title>Phylogenomic analyses indicate that early fungi evolved digesting cell walls of algal ancestors of land plants.</title>
        <authorList>
            <person name="Chang Y."/>
            <person name="Wang S."/>
            <person name="Sekimoto S."/>
            <person name="Aerts A.L."/>
            <person name="Choi C."/>
            <person name="Clum A."/>
            <person name="LaButti K.M."/>
            <person name="Lindquist E.A."/>
            <person name="Yee Ngan C."/>
            <person name="Ohm R.A."/>
            <person name="Salamov A.A."/>
            <person name="Grigoriev I.V."/>
            <person name="Spatafora J.W."/>
            <person name="Berbee M.L."/>
        </authorList>
    </citation>
    <scope>NUCLEOTIDE SEQUENCE [LARGE SCALE GENOMIC DNA]</scope>
    <source>
        <strain evidence="12 13">NRRL 28638</strain>
    </source>
</reference>
<evidence type="ECO:0000256" key="2">
    <source>
        <dbReference type="ARBA" id="ARBA00003495"/>
    </source>
</evidence>
<keyword evidence="6 10" id="KW-0378">Hydrolase</keyword>
<comment type="function">
    <text evidence="2">This enzyme is involved in nucleotide metabolism: it produces dUMP, the immediate precursor of thymidine nucleotides and it decreases the intracellular concentration of dUTP so that uracil cannot be incorporated into DNA.</text>
</comment>
<evidence type="ECO:0000256" key="7">
    <source>
        <dbReference type="ARBA" id="ARBA00022842"/>
    </source>
</evidence>
<evidence type="ECO:0000259" key="11">
    <source>
        <dbReference type="Pfam" id="PF00692"/>
    </source>
</evidence>
<dbReference type="FunFam" id="2.70.40.10:FF:000004">
    <property type="entry name" value="Deoxyuridine triphosphatase"/>
    <property type="match status" value="1"/>
</dbReference>
<dbReference type="EMBL" id="KQ964424">
    <property type="protein sequence ID" value="KXN74385.1"/>
    <property type="molecule type" value="Genomic_DNA"/>
</dbReference>
<dbReference type="CDD" id="cd07557">
    <property type="entry name" value="trimeric_dUTPase"/>
    <property type="match status" value="1"/>
</dbReference>
<dbReference type="GO" id="GO:0000287">
    <property type="term" value="F:magnesium ion binding"/>
    <property type="evidence" value="ECO:0007669"/>
    <property type="project" value="UniProtKB-UniRule"/>
</dbReference>
<evidence type="ECO:0000313" key="13">
    <source>
        <dbReference type="Proteomes" id="UP000070444"/>
    </source>
</evidence>
<comment type="pathway">
    <text evidence="3 10">Pyrimidine metabolism; dUMP biosynthesis; dUMP from dCTP (dUTP route): step 2/2.</text>
</comment>
<evidence type="ECO:0000256" key="1">
    <source>
        <dbReference type="ARBA" id="ARBA00001946"/>
    </source>
</evidence>
<evidence type="ECO:0000313" key="12">
    <source>
        <dbReference type="EMBL" id="KXN74385.1"/>
    </source>
</evidence>
<sequence length="155" mass="16637">MTMQSAVTDVNQGATPTFKVKLLNESAKAPTRGSASAAGYDIYSAQDTVIPAKSQALVDTGLAVHVPHGTYGRIAPRSGLAVKHGIDCGAGVVDEDYRGEIKVLLFNFKDVDFEIKTGDRIAQFVLERIYTPEVEVCETLEETVRGEGRFGSTGK</sequence>
<dbReference type="OrthoDB" id="419889at2759"/>
<dbReference type="Gene3D" id="2.70.40.10">
    <property type="match status" value="1"/>
</dbReference>
<dbReference type="InterPro" id="IPR008181">
    <property type="entry name" value="dUTPase"/>
</dbReference>
<accession>A0A137PHD8</accession>
<dbReference type="NCBIfam" id="NF001862">
    <property type="entry name" value="PRK00601.1"/>
    <property type="match status" value="1"/>
</dbReference>
<keyword evidence="8 10" id="KW-0546">Nucleotide metabolism</keyword>
<evidence type="ECO:0000256" key="5">
    <source>
        <dbReference type="ARBA" id="ARBA00011233"/>
    </source>
</evidence>
<organism evidence="12 13">
    <name type="scientific">Conidiobolus coronatus (strain ATCC 28846 / CBS 209.66 / NRRL 28638)</name>
    <name type="common">Delacroixia coronata</name>
    <dbReference type="NCBI Taxonomy" id="796925"/>
    <lineage>
        <taxon>Eukaryota</taxon>
        <taxon>Fungi</taxon>
        <taxon>Fungi incertae sedis</taxon>
        <taxon>Zoopagomycota</taxon>
        <taxon>Entomophthoromycotina</taxon>
        <taxon>Entomophthoromycetes</taxon>
        <taxon>Entomophthorales</taxon>
        <taxon>Ancylistaceae</taxon>
        <taxon>Conidiobolus</taxon>
    </lineage>
</organism>
<keyword evidence="10" id="KW-0479">Metal-binding</keyword>
<dbReference type="GO" id="GO:0046081">
    <property type="term" value="P:dUTP catabolic process"/>
    <property type="evidence" value="ECO:0007669"/>
    <property type="project" value="UniProtKB-UniRule"/>
</dbReference>
<dbReference type="AlphaFoldDB" id="A0A137PHD8"/>
<dbReference type="GO" id="GO:0006226">
    <property type="term" value="P:dUMP biosynthetic process"/>
    <property type="evidence" value="ECO:0007669"/>
    <property type="project" value="UniProtKB-UniRule"/>
</dbReference>
<gene>
    <name evidence="12" type="ORF">CONCODRAFT_76900</name>
</gene>
<dbReference type="GO" id="GO:0004170">
    <property type="term" value="F:dUTP diphosphatase activity"/>
    <property type="evidence" value="ECO:0007669"/>
    <property type="project" value="UniProtKB-UniRule"/>
</dbReference>
<dbReference type="EC" id="3.6.1.23" evidence="10"/>
<dbReference type="PANTHER" id="PTHR11241">
    <property type="entry name" value="DEOXYURIDINE 5'-TRIPHOSPHATE NUCLEOTIDOHYDROLASE"/>
    <property type="match status" value="1"/>
</dbReference>
<dbReference type="Pfam" id="PF00692">
    <property type="entry name" value="dUTPase"/>
    <property type="match status" value="1"/>
</dbReference>
<comment type="cofactor">
    <cofactor evidence="1 10">
        <name>Mg(2+)</name>
        <dbReference type="ChEBI" id="CHEBI:18420"/>
    </cofactor>
</comment>
<dbReference type="NCBIfam" id="TIGR00576">
    <property type="entry name" value="dut"/>
    <property type="match status" value="1"/>
</dbReference>
<dbReference type="STRING" id="796925.A0A137PHD8"/>
<evidence type="ECO:0000256" key="4">
    <source>
        <dbReference type="ARBA" id="ARBA00006581"/>
    </source>
</evidence>
<dbReference type="OMA" id="RSGMGHK"/>
<dbReference type="SUPFAM" id="SSF51283">
    <property type="entry name" value="dUTPase-like"/>
    <property type="match status" value="1"/>
</dbReference>
<dbReference type="UniPathway" id="UPA00610">
    <property type="reaction ID" value="UER00666"/>
</dbReference>